<name>A0AAD9JL56_9ANNE</name>
<sequence>MRRSVAHPLARLISCPAQEKKTLEERELEAKVSELNKEIAKAAEELTRASQVMLDTEAAAAEASLVAEQAAADARRIQEQYEARKRAEVEARKAEEERREAERRRREDEERRQEELRRAEEEKKAKLRKPEESKQPDWENWPTFTYTADGDNFSQGIGCIIRGDPDAFRESMAAIELVDPLEKKNLLQDYQELVSDIVKLYPAHGDEELQRPIYVAIPHCTSRSSAISREPVIKAEVDGKWEELTTQEVTFESKKATTRSNELDRVFPLLCEMQICKMQWQRQQKAAFDSYLAVPLFSEVPSLIRPNNHVHLKDS</sequence>
<feature type="compositionally biased region" description="Basic and acidic residues" evidence="2">
    <location>
        <begin position="85"/>
        <end position="137"/>
    </location>
</feature>
<keyword evidence="4" id="KW-1185">Reference proteome</keyword>
<accession>A0AAD9JL56</accession>
<organism evidence="3 4">
    <name type="scientific">Paralvinella palmiformis</name>
    <dbReference type="NCBI Taxonomy" id="53620"/>
    <lineage>
        <taxon>Eukaryota</taxon>
        <taxon>Metazoa</taxon>
        <taxon>Spiralia</taxon>
        <taxon>Lophotrochozoa</taxon>
        <taxon>Annelida</taxon>
        <taxon>Polychaeta</taxon>
        <taxon>Sedentaria</taxon>
        <taxon>Canalipalpata</taxon>
        <taxon>Terebellida</taxon>
        <taxon>Terebelliformia</taxon>
        <taxon>Alvinellidae</taxon>
        <taxon>Paralvinella</taxon>
    </lineage>
</organism>
<comment type="caution">
    <text evidence="3">The sequence shown here is derived from an EMBL/GenBank/DDBJ whole genome shotgun (WGS) entry which is preliminary data.</text>
</comment>
<dbReference type="Gene3D" id="2.60.220.30">
    <property type="match status" value="1"/>
</dbReference>
<dbReference type="Proteomes" id="UP001208570">
    <property type="component" value="Unassembled WGS sequence"/>
</dbReference>
<evidence type="ECO:0000256" key="1">
    <source>
        <dbReference type="SAM" id="Coils"/>
    </source>
</evidence>
<feature type="coiled-coil region" evidence="1">
    <location>
        <begin position="18"/>
        <end position="52"/>
    </location>
</feature>
<gene>
    <name evidence="3" type="ORF">LSH36_251g00049</name>
</gene>
<dbReference type="AlphaFoldDB" id="A0AAD9JL56"/>
<keyword evidence="1" id="KW-0175">Coiled coil</keyword>
<dbReference type="EMBL" id="JAODUP010000251">
    <property type="protein sequence ID" value="KAK2154992.1"/>
    <property type="molecule type" value="Genomic_DNA"/>
</dbReference>
<feature type="region of interest" description="Disordered" evidence="2">
    <location>
        <begin position="85"/>
        <end position="141"/>
    </location>
</feature>
<proteinExistence type="predicted"/>
<evidence type="ECO:0000313" key="3">
    <source>
        <dbReference type="EMBL" id="KAK2154992.1"/>
    </source>
</evidence>
<reference evidence="3" key="1">
    <citation type="journal article" date="2023" name="Mol. Biol. Evol.">
        <title>Third-Generation Sequencing Reveals the Adaptive Role of the Epigenome in Three Deep-Sea Polychaetes.</title>
        <authorList>
            <person name="Perez M."/>
            <person name="Aroh O."/>
            <person name="Sun Y."/>
            <person name="Lan Y."/>
            <person name="Juniper S.K."/>
            <person name="Young C.R."/>
            <person name="Angers B."/>
            <person name="Qian P.Y."/>
        </authorList>
    </citation>
    <scope>NUCLEOTIDE SEQUENCE</scope>
    <source>
        <strain evidence="3">P08H-3</strain>
    </source>
</reference>
<evidence type="ECO:0000313" key="4">
    <source>
        <dbReference type="Proteomes" id="UP001208570"/>
    </source>
</evidence>
<evidence type="ECO:0000256" key="2">
    <source>
        <dbReference type="SAM" id="MobiDB-lite"/>
    </source>
</evidence>
<protein>
    <submittedName>
        <fullName evidence="3">Uncharacterized protein</fullName>
    </submittedName>
</protein>